<dbReference type="AlphaFoldDB" id="A0A8T9QEC2"/>
<evidence type="ECO:0000313" key="3">
    <source>
        <dbReference type="Proteomes" id="UP000831796"/>
    </source>
</evidence>
<organism evidence="2 3">
    <name type="scientific">Hymenobacter cellulosilyticus</name>
    <dbReference type="NCBI Taxonomy" id="2932248"/>
    <lineage>
        <taxon>Bacteria</taxon>
        <taxon>Pseudomonadati</taxon>
        <taxon>Bacteroidota</taxon>
        <taxon>Cytophagia</taxon>
        <taxon>Cytophagales</taxon>
        <taxon>Hymenobacteraceae</taxon>
        <taxon>Hymenobacter</taxon>
    </lineage>
</organism>
<keyword evidence="3" id="KW-1185">Reference proteome</keyword>
<evidence type="ECO:0000313" key="2">
    <source>
        <dbReference type="EMBL" id="UOQ74498.1"/>
    </source>
</evidence>
<protein>
    <recommendedName>
        <fullName evidence="4">Lipoprotein</fullName>
    </recommendedName>
</protein>
<dbReference type="PROSITE" id="PS51257">
    <property type="entry name" value="PROKAR_LIPOPROTEIN"/>
    <property type="match status" value="1"/>
</dbReference>
<name>A0A8T9QEC2_9BACT</name>
<reference evidence="2" key="1">
    <citation type="submission" date="2022-04" db="EMBL/GenBank/DDBJ databases">
        <title>Hymenobacter sp. isolated from the air.</title>
        <authorList>
            <person name="Won M."/>
            <person name="Lee C.-M."/>
            <person name="Woen H.-Y."/>
            <person name="Kwon S.-W."/>
        </authorList>
    </citation>
    <scope>NUCLEOTIDE SEQUENCE</scope>
    <source>
        <strain evidence="2">5116S-3</strain>
    </source>
</reference>
<gene>
    <name evidence="2" type="ORF">MUN79_11815</name>
</gene>
<dbReference type="EMBL" id="CP095046">
    <property type="protein sequence ID" value="UOQ74498.1"/>
    <property type="molecule type" value="Genomic_DNA"/>
</dbReference>
<dbReference type="KEGG" id="hcu:MUN79_11815"/>
<dbReference type="Proteomes" id="UP000831796">
    <property type="component" value="Chromosome"/>
</dbReference>
<proteinExistence type="predicted"/>
<evidence type="ECO:0000256" key="1">
    <source>
        <dbReference type="SAM" id="MobiDB-lite"/>
    </source>
</evidence>
<accession>A0A8T9QEC2</accession>
<feature type="region of interest" description="Disordered" evidence="1">
    <location>
        <begin position="21"/>
        <end position="48"/>
    </location>
</feature>
<dbReference type="RefSeq" id="WP_244677837.1">
    <property type="nucleotide sequence ID" value="NZ_CP095046.1"/>
</dbReference>
<evidence type="ECO:0008006" key="4">
    <source>
        <dbReference type="Google" id="ProtNLM"/>
    </source>
</evidence>
<sequence length="187" mass="21384">MKNVLVIWPALVLLTACHSQPTEPAQSTNAPAVGAPPAAPAPADDAEQARQWLKTSIEENFNTENRFEENIDDDNPRSIYTRQYREYKTDALQLEFAETDEEEKAFQRKWAGRYDTRYVGTGGFLMVPGQDFGKIKVTHCQLKERTKDQGFLFAVTTRDLTYKNDSKGDIKVIRTPQGYKIDDIREY</sequence>